<protein>
    <submittedName>
        <fullName evidence="1">Uncharacterized protein</fullName>
    </submittedName>
</protein>
<proteinExistence type="predicted"/>
<dbReference type="EMBL" id="CABWIB010000001">
    <property type="protein sequence ID" value="VWL84940.1"/>
    <property type="molecule type" value="Genomic_DNA"/>
</dbReference>
<accession>A0A6I8MCT4</accession>
<evidence type="ECO:0000313" key="2">
    <source>
        <dbReference type="Proteomes" id="UP000419017"/>
    </source>
</evidence>
<organism evidence="1 2">
    <name type="scientific">Oceanivirga miroungae</name>
    <dbReference type="NCBI Taxonomy" id="1130046"/>
    <lineage>
        <taxon>Bacteria</taxon>
        <taxon>Fusobacteriati</taxon>
        <taxon>Fusobacteriota</taxon>
        <taxon>Fusobacteriia</taxon>
        <taxon>Fusobacteriales</taxon>
        <taxon>Leptotrichiaceae</taxon>
        <taxon>Oceanivirga</taxon>
    </lineage>
</organism>
<evidence type="ECO:0000313" key="1">
    <source>
        <dbReference type="EMBL" id="VWL84940.1"/>
    </source>
</evidence>
<reference evidence="1 2" key="1">
    <citation type="submission" date="2019-10" db="EMBL/GenBank/DDBJ databases">
        <authorList>
            <person name="Blom J."/>
        </authorList>
    </citation>
    <scope>NUCLEOTIDE SEQUENCE [LARGE SCALE GENOMIC DNA]</scope>
    <source>
        <strain evidence="1 2">ES3154-GLU</strain>
    </source>
</reference>
<name>A0A6I8MCT4_9FUSO</name>
<gene>
    <name evidence="1" type="ORF">OMES3154_00213</name>
</gene>
<sequence length="85" mass="10335">MYNDSNTDEDSKIWIGVREYLTLLEEIDEKFNENLEQIISKENKLRYDNIALTYFGVYYVNQVREYYKNIDEADEIIQKKFKAYS</sequence>
<keyword evidence="2" id="KW-1185">Reference proteome</keyword>
<dbReference type="Proteomes" id="UP000419017">
    <property type="component" value="Unassembled WGS sequence"/>
</dbReference>
<dbReference type="AlphaFoldDB" id="A0A6I8MCT4"/>
<dbReference type="RefSeq" id="WP_156682989.1">
    <property type="nucleotide sequence ID" value="NZ_CABWIB010000001.1"/>
</dbReference>